<evidence type="ECO:0000313" key="8">
    <source>
        <dbReference type="Proteomes" id="UP000184327"/>
    </source>
</evidence>
<dbReference type="Pfam" id="PF22780">
    <property type="entry name" value="HI0933_like_1st"/>
    <property type="match status" value="1"/>
</dbReference>
<evidence type="ECO:0000259" key="6">
    <source>
        <dbReference type="Pfam" id="PF22780"/>
    </source>
</evidence>
<protein>
    <recommendedName>
        <fullName evidence="9">Flavoprotein, HI0933 family</fullName>
    </recommendedName>
</protein>
<feature type="domain" description="RsdA/BaiN/AoA(So)-like Rossmann fold-like" evidence="5">
    <location>
        <begin position="28"/>
        <end position="433"/>
    </location>
</feature>
<proteinExistence type="predicted"/>
<evidence type="ECO:0000259" key="5">
    <source>
        <dbReference type="Pfam" id="PF03486"/>
    </source>
</evidence>
<dbReference type="Pfam" id="PF03486">
    <property type="entry name" value="HI0933_like"/>
    <property type="match status" value="1"/>
</dbReference>
<comment type="cofactor">
    <cofactor evidence="1">
        <name>FAD</name>
        <dbReference type="ChEBI" id="CHEBI:57692"/>
    </cofactor>
</comment>
<dbReference type="SUPFAM" id="SSF51905">
    <property type="entry name" value="FAD/NAD(P)-binding domain"/>
    <property type="match status" value="1"/>
</dbReference>
<sequence length="453" mass="49653">MHHSTPTPFPSRPSPHRPSAEPASQTFDAIILGAGAAGLFCAAQAGKAGLRILLIDHARKLAEKIRISGGGRSNFTNRDLDPRAPQRHYLSQNAHFCRSALSRFTPQDFVALVQAHGIGFHEKHKGQLFCDHSSNDLIDMLDRLCQQQRVQRWQHCRIERVDFQPAADNAPEHPPAHGHYQIHTERGLATAPRLVVATGGLSIPKIGASDLGYRIARQFGIGLIEQRPGLVPLTFDAPTWHPFKSLAGISLPARIATGVGKNATHFDEDLLFTHRGLSGPGILQISSYWQPGQPLCIDLLPGLDLTASLQQARQHSRKLLANELAQWLPARLAQTWTQQSPAWQQPIDQTADKALRQLADSLQQWHITPSGTEGYAKAEVTLGGVDTRALSSQSMECRQQPGLFFIGEVLDVTGWLGGYNFQWAWASAHACAQALAQPLIPATVADSTKRRNA</sequence>
<dbReference type="InterPro" id="IPR057661">
    <property type="entry name" value="RsdA/BaiN/AoA(So)_Rossmann"/>
</dbReference>
<dbReference type="PANTHER" id="PTHR42887:SF2">
    <property type="entry name" value="OS12G0638800 PROTEIN"/>
    <property type="match status" value="1"/>
</dbReference>
<dbReference type="SUPFAM" id="SSF160996">
    <property type="entry name" value="HI0933 insert domain-like"/>
    <property type="match status" value="1"/>
</dbReference>
<evidence type="ECO:0000313" key="7">
    <source>
        <dbReference type="EMBL" id="SHE52053.1"/>
    </source>
</evidence>
<keyword evidence="8" id="KW-1185">Reference proteome</keyword>
<dbReference type="InterPro" id="IPR023166">
    <property type="entry name" value="BaiN-like_dom_sf"/>
</dbReference>
<dbReference type="OrthoDB" id="9773233at2"/>
<keyword evidence="3" id="KW-0274">FAD</keyword>
<dbReference type="Proteomes" id="UP000184327">
    <property type="component" value="Unassembled WGS sequence"/>
</dbReference>
<dbReference type="InterPro" id="IPR004792">
    <property type="entry name" value="BaiN-like"/>
</dbReference>
<dbReference type="InterPro" id="IPR055178">
    <property type="entry name" value="RsdA/BaiN/AoA(So)-like_dom"/>
</dbReference>
<gene>
    <name evidence="7" type="ORF">SAMN02745117_00441</name>
</gene>
<feature type="region of interest" description="Disordered" evidence="4">
    <location>
        <begin position="1"/>
        <end position="23"/>
    </location>
</feature>
<evidence type="ECO:0000256" key="4">
    <source>
        <dbReference type="SAM" id="MobiDB-lite"/>
    </source>
</evidence>
<evidence type="ECO:0000256" key="3">
    <source>
        <dbReference type="ARBA" id="ARBA00022827"/>
    </source>
</evidence>
<dbReference type="AlphaFoldDB" id="A0A1M4U5U6"/>
<dbReference type="Gene3D" id="3.50.50.60">
    <property type="entry name" value="FAD/NAD(P)-binding domain"/>
    <property type="match status" value="1"/>
</dbReference>
<feature type="domain" description="RsdA/BaiN/AoA(So)-like insert" evidence="6">
    <location>
        <begin position="227"/>
        <end position="380"/>
    </location>
</feature>
<dbReference type="EMBL" id="FQUZ01000003">
    <property type="protein sequence ID" value="SHE52053.1"/>
    <property type="molecule type" value="Genomic_DNA"/>
</dbReference>
<dbReference type="Gene3D" id="2.40.30.10">
    <property type="entry name" value="Translation factors"/>
    <property type="match status" value="1"/>
</dbReference>
<name>A0A1M4U5U6_9BURK</name>
<accession>A0A1M4U5U6</accession>
<dbReference type="PANTHER" id="PTHR42887">
    <property type="entry name" value="OS12G0638800 PROTEIN"/>
    <property type="match status" value="1"/>
</dbReference>
<dbReference type="Gene3D" id="1.10.8.260">
    <property type="entry name" value="HI0933 insert domain-like"/>
    <property type="match status" value="1"/>
</dbReference>
<dbReference type="InterPro" id="IPR036188">
    <property type="entry name" value="FAD/NAD-bd_sf"/>
</dbReference>
<organism evidence="7 8">
    <name type="scientific">Lampropedia hyalina DSM 16112</name>
    <dbReference type="NCBI Taxonomy" id="1122156"/>
    <lineage>
        <taxon>Bacteria</taxon>
        <taxon>Pseudomonadati</taxon>
        <taxon>Pseudomonadota</taxon>
        <taxon>Betaproteobacteria</taxon>
        <taxon>Burkholderiales</taxon>
        <taxon>Comamonadaceae</taxon>
        <taxon>Lampropedia</taxon>
    </lineage>
</organism>
<dbReference type="STRING" id="1122156.SAMN02745117_00441"/>
<dbReference type="RefSeq" id="WP_084522701.1">
    <property type="nucleotide sequence ID" value="NZ_FQUZ01000003.1"/>
</dbReference>
<keyword evidence="2" id="KW-0285">Flavoprotein</keyword>
<reference evidence="7 8" key="1">
    <citation type="submission" date="2016-11" db="EMBL/GenBank/DDBJ databases">
        <authorList>
            <person name="Jaros S."/>
            <person name="Januszkiewicz K."/>
            <person name="Wedrychowicz H."/>
        </authorList>
    </citation>
    <scope>NUCLEOTIDE SEQUENCE [LARGE SCALE GENOMIC DNA]</scope>
    <source>
        <strain evidence="7 8">DSM 16112</strain>
    </source>
</reference>
<evidence type="ECO:0000256" key="2">
    <source>
        <dbReference type="ARBA" id="ARBA00022630"/>
    </source>
</evidence>
<evidence type="ECO:0008006" key="9">
    <source>
        <dbReference type="Google" id="ProtNLM"/>
    </source>
</evidence>
<evidence type="ECO:0000256" key="1">
    <source>
        <dbReference type="ARBA" id="ARBA00001974"/>
    </source>
</evidence>
<dbReference type="NCBIfam" id="TIGR00275">
    <property type="entry name" value="aminoacetone oxidase family FAD-binding enzyme"/>
    <property type="match status" value="1"/>
</dbReference>